<protein>
    <submittedName>
        <fullName evidence="2">Cadmium transporter</fullName>
    </submittedName>
</protein>
<gene>
    <name evidence="2" type="ORF">HC031_17305</name>
</gene>
<feature type="transmembrane region" description="Helical" evidence="1">
    <location>
        <begin position="37"/>
        <end position="60"/>
    </location>
</feature>
<evidence type="ECO:0000313" key="3">
    <source>
        <dbReference type="Proteomes" id="UP000722989"/>
    </source>
</evidence>
<evidence type="ECO:0000313" key="2">
    <source>
        <dbReference type="EMBL" id="NJC71461.1"/>
    </source>
</evidence>
<evidence type="ECO:0000256" key="1">
    <source>
        <dbReference type="SAM" id="Phobius"/>
    </source>
</evidence>
<feature type="transmembrane region" description="Helical" evidence="1">
    <location>
        <begin position="132"/>
        <end position="154"/>
    </location>
</feature>
<accession>A0ABX0XZG4</accession>
<reference evidence="2 3" key="1">
    <citation type="submission" date="2020-03" db="EMBL/GenBank/DDBJ databases">
        <title>WGS of the type strain of Planosporangium spp.</title>
        <authorList>
            <person name="Thawai C."/>
        </authorList>
    </citation>
    <scope>NUCLEOTIDE SEQUENCE [LARGE SCALE GENOMIC DNA]</scope>
    <source>
        <strain evidence="2 3">TBRC 5610</strain>
    </source>
</reference>
<feature type="transmembrane region" description="Helical" evidence="1">
    <location>
        <begin position="66"/>
        <end position="86"/>
    </location>
</feature>
<keyword evidence="1" id="KW-0812">Transmembrane</keyword>
<dbReference type="Proteomes" id="UP000722989">
    <property type="component" value="Unassembled WGS sequence"/>
</dbReference>
<keyword evidence="1" id="KW-0472">Membrane</keyword>
<dbReference type="Pfam" id="PF03596">
    <property type="entry name" value="Cad"/>
    <property type="match status" value="1"/>
</dbReference>
<feature type="transmembrane region" description="Helical" evidence="1">
    <location>
        <begin position="174"/>
        <end position="192"/>
    </location>
</feature>
<sequence length="194" mass="19696">MTTAAGLFAGTNIDDFVVVTVLFLASKANGQPRPWQIWVGQYAGIALVVVVSAVAALGLGLVPDRWVGLLGVIPFGLGVRGLAMAVRGRNGHGQPSPAAAGGLGSVTGITLATSADNLSVYTPMFHAMNRGAGVVAVGAFAVLVAMWCAAGRWLGSYPPAVALAGRSARWLVPGVYLTIGTLLVARAAAATYPQ</sequence>
<keyword evidence="3" id="KW-1185">Reference proteome</keyword>
<proteinExistence type="predicted"/>
<feature type="transmembrane region" description="Helical" evidence="1">
    <location>
        <begin position="6"/>
        <end position="25"/>
    </location>
</feature>
<comment type="caution">
    <text evidence="2">The sequence shown here is derived from an EMBL/GenBank/DDBJ whole genome shotgun (WGS) entry which is preliminary data.</text>
</comment>
<keyword evidence="1" id="KW-1133">Transmembrane helix</keyword>
<dbReference type="InterPro" id="IPR004676">
    <property type="entry name" value="Cd-R_transporter"/>
</dbReference>
<organism evidence="2 3">
    <name type="scientific">Planosporangium thailandense</name>
    <dbReference type="NCBI Taxonomy" id="765197"/>
    <lineage>
        <taxon>Bacteria</taxon>
        <taxon>Bacillati</taxon>
        <taxon>Actinomycetota</taxon>
        <taxon>Actinomycetes</taxon>
        <taxon>Micromonosporales</taxon>
        <taxon>Micromonosporaceae</taxon>
        <taxon>Planosporangium</taxon>
    </lineage>
</organism>
<dbReference type="EMBL" id="JAATVY010000011">
    <property type="protein sequence ID" value="NJC71461.1"/>
    <property type="molecule type" value="Genomic_DNA"/>
</dbReference>
<name>A0ABX0XZG4_9ACTN</name>